<feature type="compositionally biased region" description="Basic residues" evidence="6">
    <location>
        <begin position="241"/>
        <end position="251"/>
    </location>
</feature>
<protein>
    <recommendedName>
        <fullName evidence="7">WRKY domain-containing protein</fullName>
    </recommendedName>
</protein>
<name>A0AAN9PN08_CLITE</name>
<evidence type="ECO:0000256" key="3">
    <source>
        <dbReference type="ARBA" id="ARBA00023125"/>
    </source>
</evidence>
<dbReference type="PANTHER" id="PTHR31221:SF350">
    <property type="entry name" value="WRKY TRANSCRIPTION FACTOR 48-RELATED"/>
    <property type="match status" value="1"/>
</dbReference>
<keyword evidence="4" id="KW-0804">Transcription</keyword>
<dbReference type="AlphaFoldDB" id="A0AAN9PN08"/>
<feature type="compositionally biased region" description="Polar residues" evidence="6">
    <location>
        <begin position="7"/>
        <end position="20"/>
    </location>
</feature>
<dbReference type="SMART" id="SM00774">
    <property type="entry name" value="WRKY"/>
    <property type="match status" value="1"/>
</dbReference>
<dbReference type="InterPro" id="IPR036576">
    <property type="entry name" value="WRKY_dom_sf"/>
</dbReference>
<dbReference type="InterPro" id="IPR003657">
    <property type="entry name" value="WRKY_dom"/>
</dbReference>
<keyword evidence="5" id="KW-0539">Nucleus</keyword>
<proteinExistence type="predicted"/>
<feature type="region of interest" description="Disordered" evidence="6">
    <location>
        <begin position="1"/>
        <end position="20"/>
    </location>
</feature>
<dbReference type="SUPFAM" id="SSF118290">
    <property type="entry name" value="WRKY DNA-binding domain"/>
    <property type="match status" value="1"/>
</dbReference>
<dbReference type="PANTHER" id="PTHR31221">
    <property type="entry name" value="WRKY TRANSCRIPTION FACTOR PROTEIN 1-RELATED"/>
    <property type="match status" value="1"/>
</dbReference>
<dbReference type="GO" id="GO:0003700">
    <property type="term" value="F:DNA-binding transcription factor activity"/>
    <property type="evidence" value="ECO:0007669"/>
    <property type="project" value="InterPro"/>
</dbReference>
<feature type="compositionally biased region" description="Low complexity" evidence="6">
    <location>
        <begin position="181"/>
        <end position="205"/>
    </location>
</feature>
<gene>
    <name evidence="8" type="ORF">RJT34_14575</name>
</gene>
<comment type="subcellular location">
    <subcellularLocation>
        <location evidence="1">Nucleus</location>
    </subcellularLocation>
</comment>
<comment type="caution">
    <text evidence="8">The sequence shown here is derived from an EMBL/GenBank/DDBJ whole genome shotgun (WGS) entry which is preliminary data.</text>
</comment>
<accession>A0AAN9PN08</accession>
<dbReference type="Pfam" id="PF03106">
    <property type="entry name" value="WRKY"/>
    <property type="match status" value="1"/>
</dbReference>
<feature type="domain" description="WRKY" evidence="7">
    <location>
        <begin position="264"/>
        <end position="329"/>
    </location>
</feature>
<keyword evidence="2" id="KW-0805">Transcription regulation</keyword>
<evidence type="ECO:0000256" key="4">
    <source>
        <dbReference type="ARBA" id="ARBA00023163"/>
    </source>
</evidence>
<organism evidence="8 9">
    <name type="scientific">Clitoria ternatea</name>
    <name type="common">Butterfly pea</name>
    <dbReference type="NCBI Taxonomy" id="43366"/>
    <lineage>
        <taxon>Eukaryota</taxon>
        <taxon>Viridiplantae</taxon>
        <taxon>Streptophyta</taxon>
        <taxon>Embryophyta</taxon>
        <taxon>Tracheophyta</taxon>
        <taxon>Spermatophyta</taxon>
        <taxon>Magnoliopsida</taxon>
        <taxon>eudicotyledons</taxon>
        <taxon>Gunneridae</taxon>
        <taxon>Pentapetalae</taxon>
        <taxon>rosids</taxon>
        <taxon>fabids</taxon>
        <taxon>Fabales</taxon>
        <taxon>Fabaceae</taxon>
        <taxon>Papilionoideae</taxon>
        <taxon>50 kb inversion clade</taxon>
        <taxon>NPAAA clade</taxon>
        <taxon>indigoferoid/millettioid clade</taxon>
        <taxon>Phaseoleae</taxon>
        <taxon>Clitoria</taxon>
    </lineage>
</organism>
<evidence type="ECO:0000313" key="8">
    <source>
        <dbReference type="EMBL" id="KAK7303663.1"/>
    </source>
</evidence>
<evidence type="ECO:0000256" key="5">
    <source>
        <dbReference type="ARBA" id="ARBA00023242"/>
    </source>
</evidence>
<feature type="compositionally biased region" description="Polar residues" evidence="6">
    <location>
        <begin position="168"/>
        <end position="180"/>
    </location>
</feature>
<feature type="compositionally biased region" description="Basic and acidic residues" evidence="6">
    <location>
        <begin position="80"/>
        <end position="89"/>
    </location>
</feature>
<dbReference type="PROSITE" id="PS50811">
    <property type="entry name" value="WRKY"/>
    <property type="match status" value="1"/>
</dbReference>
<feature type="compositionally biased region" description="Basic and acidic residues" evidence="6">
    <location>
        <begin position="230"/>
        <end position="240"/>
    </location>
</feature>
<evidence type="ECO:0000259" key="7">
    <source>
        <dbReference type="PROSITE" id="PS50811"/>
    </source>
</evidence>
<evidence type="ECO:0000256" key="1">
    <source>
        <dbReference type="ARBA" id="ARBA00004123"/>
    </source>
</evidence>
<sequence>MLPSHANPVTSQISASTSNGPYSGPLLQLMPSTSRCHSSYARAQKQDLFLSLTNTQNKNKNEEYVPCFVLLIYSTKQSMEEEKREEETHLNNTNSSSTTMAFSDQIPTNLSFPFYPPPSTIYDIMPPPPPDHKAFMDLLGAHHDFNAPLFDWLPTTTTATVHHPLPSPASSNIPESSEVLNTPASPNSPSISSSSNEATINNTTNQQQRDKIGNEHDDAEAEEEGGNGPRGDDQDQDKTKKQLKARKKNQKKEREPRFAFMTKSEVDHLDDGYRWRKYGQKAVKNSPYPRSYYRCTTAGCGVKKRVERSSEDPSIVVTTYEGQHTHPCPATSRASLGLLHEPGFGGGSIGSPHFALPRHHYQFQQQQASPLMYNSTPNSYMNTTSFGGFVMDNNPNHRGFGHVHEALLRDNGLLQDIIVPTLERKQEKN</sequence>
<dbReference type="Gene3D" id="2.20.25.80">
    <property type="entry name" value="WRKY domain"/>
    <property type="match status" value="1"/>
</dbReference>
<dbReference type="GO" id="GO:0043565">
    <property type="term" value="F:sequence-specific DNA binding"/>
    <property type="evidence" value="ECO:0007669"/>
    <property type="project" value="InterPro"/>
</dbReference>
<dbReference type="InterPro" id="IPR044810">
    <property type="entry name" value="WRKY_plant"/>
</dbReference>
<dbReference type="FunFam" id="2.20.25.80:FF:000003">
    <property type="entry name" value="WRKY transcription factor 57"/>
    <property type="match status" value="1"/>
</dbReference>
<dbReference type="Proteomes" id="UP001359559">
    <property type="component" value="Unassembled WGS sequence"/>
</dbReference>
<reference evidence="8 9" key="1">
    <citation type="submission" date="2024-01" db="EMBL/GenBank/DDBJ databases">
        <title>The genomes of 5 underutilized Papilionoideae crops provide insights into root nodulation and disease resistance.</title>
        <authorList>
            <person name="Yuan L."/>
        </authorList>
    </citation>
    <scope>NUCLEOTIDE SEQUENCE [LARGE SCALE GENOMIC DNA]</scope>
    <source>
        <strain evidence="8">LY-2023</strain>
        <tissue evidence="8">Leaf</tissue>
    </source>
</reference>
<dbReference type="GO" id="GO:0005634">
    <property type="term" value="C:nucleus"/>
    <property type="evidence" value="ECO:0007669"/>
    <property type="project" value="UniProtKB-SubCell"/>
</dbReference>
<feature type="region of interest" description="Disordered" evidence="6">
    <location>
        <begin position="163"/>
        <end position="258"/>
    </location>
</feature>
<dbReference type="EMBL" id="JAYKXN010000003">
    <property type="protein sequence ID" value="KAK7303663.1"/>
    <property type="molecule type" value="Genomic_DNA"/>
</dbReference>
<keyword evidence="3" id="KW-0238">DNA-binding</keyword>
<evidence type="ECO:0000256" key="2">
    <source>
        <dbReference type="ARBA" id="ARBA00023015"/>
    </source>
</evidence>
<feature type="region of interest" description="Disordered" evidence="6">
    <location>
        <begin position="80"/>
        <end position="100"/>
    </location>
</feature>
<keyword evidence="9" id="KW-1185">Reference proteome</keyword>
<evidence type="ECO:0000313" key="9">
    <source>
        <dbReference type="Proteomes" id="UP001359559"/>
    </source>
</evidence>
<evidence type="ECO:0000256" key="6">
    <source>
        <dbReference type="SAM" id="MobiDB-lite"/>
    </source>
</evidence>